<dbReference type="Gene3D" id="3.30.450.20">
    <property type="entry name" value="PAS domain"/>
    <property type="match status" value="1"/>
</dbReference>
<accession>A0AAW2Z7C8</accession>
<dbReference type="SUPFAM" id="SSF55785">
    <property type="entry name" value="PYP-like sensor domain (PAS domain)"/>
    <property type="match status" value="1"/>
</dbReference>
<protein>
    <submittedName>
        <fullName evidence="2">Efp</fullName>
    </submittedName>
</protein>
<evidence type="ECO:0000313" key="2">
    <source>
        <dbReference type="EMBL" id="KAL0484829.1"/>
    </source>
</evidence>
<evidence type="ECO:0000313" key="3">
    <source>
        <dbReference type="Proteomes" id="UP001431209"/>
    </source>
</evidence>
<comment type="caution">
    <text evidence="2">The sequence shown here is derived from an EMBL/GenBank/DDBJ whole genome shotgun (WGS) entry which is preliminary data.</text>
</comment>
<sequence length="178" mass="20595">MYSQVDNFTRMSANHEVERLQSRHGSHHHDLSREQQIINLQLENQAIKQRLDQISENLNTFTNSFMGIDLPDNVGLLVTVDQGVIVAWNKPVWDHLGHQEGDLYSSIRTWRDLLDPTNSREAFGRLVDAIKNKRESYTSDFNMKHSTGILIPAKSTSYITYDPQTQFPLYSVTFIKFI</sequence>
<proteinExistence type="predicted"/>
<organism evidence="2 3">
    <name type="scientific">Acrasis kona</name>
    <dbReference type="NCBI Taxonomy" id="1008807"/>
    <lineage>
        <taxon>Eukaryota</taxon>
        <taxon>Discoba</taxon>
        <taxon>Heterolobosea</taxon>
        <taxon>Tetramitia</taxon>
        <taxon>Eutetramitia</taxon>
        <taxon>Acrasidae</taxon>
        <taxon>Acrasis</taxon>
    </lineage>
</organism>
<evidence type="ECO:0000256" key="1">
    <source>
        <dbReference type="SAM" id="Coils"/>
    </source>
</evidence>
<feature type="coiled-coil region" evidence="1">
    <location>
        <begin position="37"/>
        <end position="64"/>
    </location>
</feature>
<keyword evidence="3" id="KW-1185">Reference proteome</keyword>
<dbReference type="EMBL" id="JAOPGA020001073">
    <property type="protein sequence ID" value="KAL0484829.1"/>
    <property type="molecule type" value="Genomic_DNA"/>
</dbReference>
<name>A0AAW2Z7C8_9EUKA</name>
<dbReference type="AlphaFoldDB" id="A0AAW2Z7C8"/>
<dbReference type="Proteomes" id="UP001431209">
    <property type="component" value="Unassembled WGS sequence"/>
</dbReference>
<gene>
    <name evidence="2" type="ORF">AKO1_003615</name>
</gene>
<keyword evidence="1" id="KW-0175">Coiled coil</keyword>
<reference evidence="2 3" key="1">
    <citation type="submission" date="2024-03" db="EMBL/GenBank/DDBJ databases">
        <title>The Acrasis kona genome and developmental transcriptomes reveal deep origins of eukaryotic multicellular pathways.</title>
        <authorList>
            <person name="Sheikh S."/>
            <person name="Fu C.-J."/>
            <person name="Brown M.W."/>
            <person name="Baldauf S.L."/>
        </authorList>
    </citation>
    <scope>NUCLEOTIDE SEQUENCE [LARGE SCALE GENOMIC DNA]</scope>
    <source>
        <strain evidence="2 3">ATCC MYA-3509</strain>
    </source>
</reference>
<dbReference type="InterPro" id="IPR035965">
    <property type="entry name" value="PAS-like_dom_sf"/>
</dbReference>